<evidence type="ECO:0000313" key="6">
    <source>
        <dbReference type="Proteomes" id="UP000242715"/>
    </source>
</evidence>
<name>A0A2Z6PKB8_TRISU</name>
<evidence type="ECO:0000313" key="5">
    <source>
        <dbReference type="EMBL" id="GAU46719.1"/>
    </source>
</evidence>
<evidence type="ECO:0000256" key="2">
    <source>
        <dbReference type="ARBA" id="ARBA00022801"/>
    </source>
</evidence>
<keyword evidence="2" id="KW-0378">Hydrolase</keyword>
<feature type="binding site" evidence="4">
    <location>
        <position position="295"/>
    </location>
    <ligand>
        <name>Mg(2+)</name>
        <dbReference type="ChEBI" id="CHEBI:18420"/>
        <label>1</label>
    </ligand>
</feature>
<dbReference type="OrthoDB" id="1750912at2759"/>
<dbReference type="GO" id="GO:0006284">
    <property type="term" value="P:base-excision repair"/>
    <property type="evidence" value="ECO:0007669"/>
    <property type="project" value="TreeGrafter"/>
</dbReference>
<evidence type="ECO:0000256" key="1">
    <source>
        <dbReference type="ARBA" id="ARBA00022723"/>
    </source>
</evidence>
<evidence type="ECO:0000256" key="4">
    <source>
        <dbReference type="PIRSR" id="PIRSR604808-2"/>
    </source>
</evidence>
<comment type="cofactor">
    <cofactor evidence="4">
        <name>Mg(2+)</name>
        <dbReference type="ChEBI" id="CHEBI:18420"/>
    </cofactor>
    <cofactor evidence="4">
        <name>Mn(2+)</name>
        <dbReference type="ChEBI" id="CHEBI:29035"/>
    </cofactor>
    <text evidence="4">Probably binds two magnesium or manganese ions per subunit.</text>
</comment>
<protein>
    <recommendedName>
        <fullName evidence="7">Endonuclease/exonuclease/phosphatase domain-containing protein</fullName>
    </recommendedName>
</protein>
<accession>A0A2Z6PKB8</accession>
<dbReference type="PANTHER" id="PTHR22748:SF11">
    <property type="entry name" value="OS07G0184032 PROTEIN"/>
    <property type="match status" value="1"/>
</dbReference>
<dbReference type="SUPFAM" id="SSF56219">
    <property type="entry name" value="DNase I-like"/>
    <property type="match status" value="1"/>
</dbReference>
<dbReference type="GO" id="GO:0008081">
    <property type="term" value="F:phosphoric diester hydrolase activity"/>
    <property type="evidence" value="ECO:0007669"/>
    <property type="project" value="TreeGrafter"/>
</dbReference>
<dbReference type="EMBL" id="DF974242">
    <property type="protein sequence ID" value="GAU46719.1"/>
    <property type="molecule type" value="Genomic_DNA"/>
</dbReference>
<keyword evidence="4" id="KW-0464">Manganese</keyword>
<dbReference type="AlphaFoldDB" id="A0A2Z6PKB8"/>
<dbReference type="GO" id="GO:0005634">
    <property type="term" value="C:nucleus"/>
    <property type="evidence" value="ECO:0007669"/>
    <property type="project" value="TreeGrafter"/>
</dbReference>
<proteinExistence type="predicted"/>
<gene>
    <name evidence="5" type="ORF">TSUD_244110</name>
</gene>
<organism evidence="5 6">
    <name type="scientific">Trifolium subterraneum</name>
    <name type="common">Subterranean clover</name>
    <dbReference type="NCBI Taxonomy" id="3900"/>
    <lineage>
        <taxon>Eukaryota</taxon>
        <taxon>Viridiplantae</taxon>
        <taxon>Streptophyta</taxon>
        <taxon>Embryophyta</taxon>
        <taxon>Tracheophyta</taxon>
        <taxon>Spermatophyta</taxon>
        <taxon>Magnoliopsida</taxon>
        <taxon>eudicotyledons</taxon>
        <taxon>Gunneridae</taxon>
        <taxon>Pentapetalae</taxon>
        <taxon>rosids</taxon>
        <taxon>fabids</taxon>
        <taxon>Fabales</taxon>
        <taxon>Fabaceae</taxon>
        <taxon>Papilionoideae</taxon>
        <taxon>50 kb inversion clade</taxon>
        <taxon>NPAAA clade</taxon>
        <taxon>Hologalegina</taxon>
        <taxon>IRL clade</taxon>
        <taxon>Trifolieae</taxon>
        <taxon>Trifolium</taxon>
    </lineage>
</organism>
<feature type="binding site" evidence="4">
    <location>
        <position position="266"/>
    </location>
    <ligand>
        <name>Mg(2+)</name>
        <dbReference type="ChEBI" id="CHEBI:18420"/>
        <label>1</label>
    </ligand>
</feature>
<dbReference type="InterPro" id="IPR004808">
    <property type="entry name" value="AP_endonuc_1"/>
</dbReference>
<dbReference type="GO" id="GO:0046872">
    <property type="term" value="F:metal ion binding"/>
    <property type="evidence" value="ECO:0007669"/>
    <property type="project" value="UniProtKB-KW"/>
</dbReference>
<dbReference type="PANTHER" id="PTHR22748">
    <property type="entry name" value="AP ENDONUCLEASE"/>
    <property type="match status" value="1"/>
</dbReference>
<dbReference type="InterPro" id="IPR036691">
    <property type="entry name" value="Endo/exonu/phosph_ase_sf"/>
</dbReference>
<dbReference type="Proteomes" id="UP000242715">
    <property type="component" value="Unassembled WGS sequence"/>
</dbReference>
<keyword evidence="1 4" id="KW-0479">Metal-binding</keyword>
<keyword evidence="3 4" id="KW-0460">Magnesium</keyword>
<evidence type="ECO:0000256" key="3">
    <source>
        <dbReference type="ARBA" id="ARBA00022842"/>
    </source>
</evidence>
<dbReference type="GO" id="GO:0008311">
    <property type="term" value="F:double-stranded DNA 3'-5' DNA exonuclease activity"/>
    <property type="evidence" value="ECO:0007669"/>
    <property type="project" value="TreeGrafter"/>
</dbReference>
<dbReference type="GO" id="GO:0003906">
    <property type="term" value="F:DNA-(apurinic or apyrimidinic site) endonuclease activity"/>
    <property type="evidence" value="ECO:0007669"/>
    <property type="project" value="TreeGrafter"/>
</dbReference>
<keyword evidence="6" id="KW-1185">Reference proteome</keyword>
<sequence>MDYARLLIATTNLKEINGVVSVVIDNKVFCIRIIVDIEFGYATDACLVEYADDNKSECSAHSGMHADEPLVDAFVQQIHDDWVMQKEENVKVSRNSIHIASSPNATEVDNAVVTGRVPPSRSGEEYVGVQAPQPMGVSKQPRRRVLIPSVYGLKKLARLSTADRNALIRSMKDSKRRLAANSLSKEVYNGRQGTSLTAGSGTPGKAKHSSDWSHWVALHGDENKVQEDVKAMGESIGVDCSNSFQVLSRRSGKVREKGAKKIVSFNVRGLGAVEKRREIRRLRVERRVDVFCLQETKMEVVDVTFVRWLWGSDGVSFSYKPSVGASGGILTMWDSSVVDVWSTLILSYCLLVTGRVV</sequence>
<dbReference type="Gene3D" id="3.60.10.10">
    <property type="entry name" value="Endonuclease/exonuclease/phosphatase"/>
    <property type="match status" value="1"/>
</dbReference>
<reference evidence="6" key="1">
    <citation type="journal article" date="2017" name="Front. Plant Sci.">
        <title>Climate Clever Clovers: New Paradigm to Reduce the Environmental Footprint of Ruminants by Breeding Low Methanogenic Forages Utilizing Haplotype Variation.</title>
        <authorList>
            <person name="Kaur P."/>
            <person name="Appels R."/>
            <person name="Bayer P.E."/>
            <person name="Keeble-Gagnere G."/>
            <person name="Wang J."/>
            <person name="Hirakawa H."/>
            <person name="Shirasawa K."/>
            <person name="Vercoe P."/>
            <person name="Stefanova K."/>
            <person name="Durmic Z."/>
            <person name="Nichols P."/>
            <person name="Revell C."/>
            <person name="Isobe S.N."/>
            <person name="Edwards D."/>
            <person name="Erskine W."/>
        </authorList>
    </citation>
    <scope>NUCLEOTIDE SEQUENCE [LARGE SCALE GENOMIC DNA]</scope>
    <source>
        <strain evidence="6">cv. Daliak</strain>
    </source>
</reference>
<evidence type="ECO:0008006" key="7">
    <source>
        <dbReference type="Google" id="ProtNLM"/>
    </source>
</evidence>